<gene>
    <name evidence="5" type="ORF">C4D60_Mb10t04430</name>
</gene>
<dbReference type="GO" id="GO:0005634">
    <property type="term" value="C:nucleus"/>
    <property type="evidence" value="ECO:0007669"/>
    <property type="project" value="UniProtKB-SubCell"/>
</dbReference>
<evidence type="ECO:0000256" key="2">
    <source>
        <dbReference type="ARBA" id="ARBA00023242"/>
    </source>
</evidence>
<dbReference type="STRING" id="52838.A0A4S8IX51"/>
<keyword evidence="2 3" id="KW-0539">Nucleus</keyword>
<proteinExistence type="predicted"/>
<dbReference type="Pfam" id="PF06203">
    <property type="entry name" value="CCT"/>
    <property type="match status" value="1"/>
</dbReference>
<dbReference type="PANTHER" id="PTHR31319">
    <property type="entry name" value="ZINC FINGER PROTEIN CONSTANS-LIKE 4"/>
    <property type="match status" value="1"/>
</dbReference>
<protein>
    <recommendedName>
        <fullName evidence="4">CCT domain-containing protein</fullName>
    </recommendedName>
</protein>
<evidence type="ECO:0000259" key="4">
    <source>
        <dbReference type="PROSITE" id="PS51017"/>
    </source>
</evidence>
<comment type="caution">
    <text evidence="5">The sequence shown here is derived from an EMBL/GenBank/DDBJ whole genome shotgun (WGS) entry which is preliminary data.</text>
</comment>
<accession>A0A4S8IX51</accession>
<comment type="subcellular location">
    <subcellularLocation>
        <location evidence="1 3">Nucleus</location>
    </subcellularLocation>
</comment>
<dbReference type="InterPro" id="IPR045281">
    <property type="entry name" value="CONSTANS-like"/>
</dbReference>
<dbReference type="GO" id="GO:0003700">
    <property type="term" value="F:DNA-binding transcription factor activity"/>
    <property type="evidence" value="ECO:0007669"/>
    <property type="project" value="TreeGrafter"/>
</dbReference>
<evidence type="ECO:0000313" key="5">
    <source>
        <dbReference type="EMBL" id="THU52482.1"/>
    </source>
</evidence>
<name>A0A4S8IX51_MUSBA</name>
<dbReference type="InterPro" id="IPR010402">
    <property type="entry name" value="CCT_domain"/>
</dbReference>
<feature type="domain" description="CCT" evidence="4">
    <location>
        <begin position="221"/>
        <end position="263"/>
    </location>
</feature>
<evidence type="ECO:0000256" key="1">
    <source>
        <dbReference type="ARBA" id="ARBA00004123"/>
    </source>
</evidence>
<reference evidence="5 6" key="1">
    <citation type="journal article" date="2019" name="Nat. Plants">
        <title>Genome sequencing of Musa balbisiana reveals subgenome evolution and function divergence in polyploid bananas.</title>
        <authorList>
            <person name="Yao X."/>
        </authorList>
    </citation>
    <scope>NUCLEOTIDE SEQUENCE [LARGE SCALE GENOMIC DNA]</scope>
    <source>
        <strain evidence="6">cv. DH-PKW</strain>
        <tissue evidence="5">Leaves</tissue>
    </source>
</reference>
<dbReference type="Proteomes" id="UP000317650">
    <property type="component" value="Chromosome 10"/>
</dbReference>
<dbReference type="PANTHER" id="PTHR31319:SF114">
    <property type="entry name" value="OS12G0262400 PROTEIN"/>
    <property type="match status" value="1"/>
</dbReference>
<evidence type="ECO:0000256" key="3">
    <source>
        <dbReference type="PROSITE-ProRule" id="PRU00357"/>
    </source>
</evidence>
<sequence length="342" mass="37916">MLPPSESLYAPWPAQIMQQRTGRYSDARGLDLSDSRPLVHRPLTVGPAHPSHRPLKELAGALPLLKLKEDPNNAMYLSSSSSSTTAAATYPFGEPGLDRPEFGSAVAPHGLITDASGSFFHFPSSIPPYSSSLPTEHYLHRSSSARSLPLRRHILDPLNQLQPPFSSSPTSSFCDYLDFHAAPMRRVVSTGDLQGVDGVHENYSHEGGFAGRVGRYSAEERKERIERYKSKRNQRNFHKKITYACRKTLADSRPRVRGRFARNGETGTEAEVETATAATNIFDGYSYDNYEQNQGCSVGGDNDGEWWSRLQAALATDEEDEYSYDDDLLASFGDVFSMDILS</sequence>
<evidence type="ECO:0000313" key="6">
    <source>
        <dbReference type="Proteomes" id="UP000317650"/>
    </source>
</evidence>
<organism evidence="5 6">
    <name type="scientific">Musa balbisiana</name>
    <name type="common">Banana</name>
    <dbReference type="NCBI Taxonomy" id="52838"/>
    <lineage>
        <taxon>Eukaryota</taxon>
        <taxon>Viridiplantae</taxon>
        <taxon>Streptophyta</taxon>
        <taxon>Embryophyta</taxon>
        <taxon>Tracheophyta</taxon>
        <taxon>Spermatophyta</taxon>
        <taxon>Magnoliopsida</taxon>
        <taxon>Liliopsida</taxon>
        <taxon>Zingiberales</taxon>
        <taxon>Musaceae</taxon>
        <taxon>Musa</taxon>
    </lineage>
</organism>
<dbReference type="EMBL" id="PYDT01000008">
    <property type="protein sequence ID" value="THU52482.1"/>
    <property type="molecule type" value="Genomic_DNA"/>
</dbReference>
<keyword evidence="6" id="KW-1185">Reference proteome</keyword>
<dbReference type="PROSITE" id="PS51017">
    <property type="entry name" value="CCT"/>
    <property type="match status" value="1"/>
</dbReference>
<dbReference type="AlphaFoldDB" id="A0A4S8IX51"/>
<dbReference type="GO" id="GO:0009909">
    <property type="term" value="P:regulation of flower development"/>
    <property type="evidence" value="ECO:0007669"/>
    <property type="project" value="InterPro"/>
</dbReference>